<comment type="caution">
    <text evidence="5">The sequence shown here is derived from an EMBL/GenBank/DDBJ whole genome shotgun (WGS) entry which is preliminary data.</text>
</comment>
<dbReference type="InterPro" id="IPR023198">
    <property type="entry name" value="PGP-like_dom2"/>
</dbReference>
<evidence type="ECO:0000256" key="1">
    <source>
        <dbReference type="ARBA" id="ARBA00001946"/>
    </source>
</evidence>
<dbReference type="InterPro" id="IPR006439">
    <property type="entry name" value="HAD-SF_hydro_IA"/>
</dbReference>
<proteinExistence type="inferred from homology"/>
<dbReference type="RefSeq" id="WP_147076809.1">
    <property type="nucleotide sequence ID" value="NZ_BJZT01000006.1"/>
</dbReference>
<dbReference type="Proteomes" id="UP000321258">
    <property type="component" value="Unassembled WGS sequence"/>
</dbReference>
<gene>
    <name evidence="5" type="ORF">MHA02_08340</name>
</gene>
<dbReference type="OrthoDB" id="9797743at2"/>
<name>A0A512IL62_9HYPH</name>
<organism evidence="5 6">
    <name type="scientific">Methylobacterium haplocladii</name>
    <dbReference type="NCBI Taxonomy" id="1176176"/>
    <lineage>
        <taxon>Bacteria</taxon>
        <taxon>Pseudomonadati</taxon>
        <taxon>Pseudomonadota</taxon>
        <taxon>Alphaproteobacteria</taxon>
        <taxon>Hyphomicrobiales</taxon>
        <taxon>Methylobacteriaceae</taxon>
        <taxon>Methylobacterium</taxon>
    </lineage>
</organism>
<dbReference type="Gene3D" id="3.40.50.1000">
    <property type="entry name" value="HAD superfamily/HAD-like"/>
    <property type="match status" value="1"/>
</dbReference>
<dbReference type="NCBIfam" id="TIGR01509">
    <property type="entry name" value="HAD-SF-IA-v3"/>
    <property type="match status" value="1"/>
</dbReference>
<dbReference type="InterPro" id="IPR036412">
    <property type="entry name" value="HAD-like_sf"/>
</dbReference>
<evidence type="ECO:0000256" key="3">
    <source>
        <dbReference type="ARBA" id="ARBA00022723"/>
    </source>
</evidence>
<dbReference type="AlphaFoldDB" id="A0A512IL62"/>
<dbReference type="SFLD" id="SFLDG01129">
    <property type="entry name" value="C1.5:_HAD__Beta-PGM__Phosphata"/>
    <property type="match status" value="1"/>
</dbReference>
<dbReference type="CDD" id="cd07526">
    <property type="entry name" value="HAD_BPGM_like"/>
    <property type="match status" value="1"/>
</dbReference>
<dbReference type="Gene3D" id="1.10.150.240">
    <property type="entry name" value="Putative phosphatase, domain 2"/>
    <property type="match status" value="1"/>
</dbReference>
<keyword evidence="5" id="KW-0378">Hydrolase</keyword>
<comment type="similarity">
    <text evidence="2">Belongs to the HAD-like hydrolase superfamily. CbbY/CbbZ/Gph/YieH family.</text>
</comment>
<dbReference type="InterPro" id="IPR051600">
    <property type="entry name" value="Beta-PGM-like"/>
</dbReference>
<dbReference type="SUPFAM" id="SSF56784">
    <property type="entry name" value="HAD-like"/>
    <property type="match status" value="1"/>
</dbReference>
<comment type="cofactor">
    <cofactor evidence="1">
        <name>Mg(2+)</name>
        <dbReference type="ChEBI" id="CHEBI:18420"/>
    </cofactor>
</comment>
<evidence type="ECO:0000256" key="2">
    <source>
        <dbReference type="ARBA" id="ARBA00006171"/>
    </source>
</evidence>
<keyword evidence="6" id="KW-1185">Reference proteome</keyword>
<evidence type="ECO:0000313" key="6">
    <source>
        <dbReference type="Proteomes" id="UP000321258"/>
    </source>
</evidence>
<evidence type="ECO:0000256" key="4">
    <source>
        <dbReference type="ARBA" id="ARBA00022842"/>
    </source>
</evidence>
<dbReference type="EMBL" id="BJZT01000006">
    <property type="protein sequence ID" value="GEO98446.1"/>
    <property type="molecule type" value="Genomic_DNA"/>
</dbReference>
<dbReference type="Pfam" id="PF00702">
    <property type="entry name" value="Hydrolase"/>
    <property type="match status" value="1"/>
</dbReference>
<dbReference type="PANTHER" id="PTHR46193:SF10">
    <property type="entry name" value="6-PHOSPHOGLUCONATE PHOSPHATASE"/>
    <property type="match status" value="1"/>
</dbReference>
<keyword evidence="4" id="KW-0460">Magnesium</keyword>
<evidence type="ECO:0000313" key="5">
    <source>
        <dbReference type="EMBL" id="GEO98446.1"/>
    </source>
</evidence>
<sequence>MRREDETGSKRPALVIFDCDGVLVDSEPLSLGTLTAALNRIGVAIDVETVRSRFAGTSMTSIMEHIAHDYPGIAVPDDFVAAVKTETLGVFDRELRAMAGVAAAVQALDIPTCVASSSDPVRLRHSLTLTGLLPLFDGRLYSSAMVRHGKPAPDLFLHAAAEMGAEPRDCLVIEDSVPGVIAACAAGMRVLGFTGGGHWGHDRAGRDLAEAGAGHVFQDYRQLDELLDGLLGRY</sequence>
<dbReference type="PANTHER" id="PTHR46193">
    <property type="entry name" value="6-PHOSPHOGLUCONATE PHOSPHATASE"/>
    <property type="match status" value="1"/>
</dbReference>
<reference evidence="5 6" key="1">
    <citation type="submission" date="2019-07" db="EMBL/GenBank/DDBJ databases">
        <title>Whole genome shotgun sequence of Methylobacterium haplocladii NBRC 107714.</title>
        <authorList>
            <person name="Hosoyama A."/>
            <person name="Uohara A."/>
            <person name="Ohji S."/>
            <person name="Ichikawa N."/>
        </authorList>
    </citation>
    <scope>NUCLEOTIDE SEQUENCE [LARGE SCALE GENOMIC DNA]</scope>
    <source>
        <strain evidence="5 6">NBRC 107714</strain>
    </source>
</reference>
<dbReference type="GO" id="GO:0016787">
    <property type="term" value="F:hydrolase activity"/>
    <property type="evidence" value="ECO:0007669"/>
    <property type="project" value="UniProtKB-KW"/>
</dbReference>
<keyword evidence="3" id="KW-0479">Metal-binding</keyword>
<accession>A0A512IL62</accession>
<dbReference type="SFLD" id="SFLDS00003">
    <property type="entry name" value="Haloacid_Dehalogenase"/>
    <property type="match status" value="1"/>
</dbReference>
<protein>
    <submittedName>
        <fullName evidence="5">Hydrolase</fullName>
    </submittedName>
</protein>
<dbReference type="GO" id="GO:0046872">
    <property type="term" value="F:metal ion binding"/>
    <property type="evidence" value="ECO:0007669"/>
    <property type="project" value="UniProtKB-KW"/>
</dbReference>
<dbReference type="InterPro" id="IPR023214">
    <property type="entry name" value="HAD_sf"/>
</dbReference>